<proteinExistence type="predicted"/>
<protein>
    <submittedName>
        <fullName evidence="2">DUF2752 domain-containing protein</fullName>
    </submittedName>
</protein>
<dbReference type="Pfam" id="PF10825">
    <property type="entry name" value="DUF2752"/>
    <property type="match status" value="1"/>
</dbReference>
<name>A0A1D3URY1_TANFO</name>
<evidence type="ECO:0000313" key="2">
    <source>
        <dbReference type="EMBL" id="PDP44614.1"/>
    </source>
</evidence>
<dbReference type="InterPro" id="IPR021215">
    <property type="entry name" value="DUF2752"/>
</dbReference>
<evidence type="ECO:0000313" key="5">
    <source>
        <dbReference type="Proteomes" id="UP000219259"/>
    </source>
</evidence>
<dbReference type="EMBL" id="NSLJ01000005">
    <property type="protein sequence ID" value="PDP44614.1"/>
    <property type="molecule type" value="Genomic_DNA"/>
</dbReference>
<evidence type="ECO:0000313" key="4">
    <source>
        <dbReference type="Proteomes" id="UP000182057"/>
    </source>
</evidence>
<dbReference type="RefSeq" id="WP_080561822.1">
    <property type="nucleotide sequence ID" value="NZ_CAJPTF010000037.1"/>
</dbReference>
<feature type="transmembrane region" description="Helical" evidence="1">
    <location>
        <begin position="92"/>
        <end position="111"/>
    </location>
</feature>
<evidence type="ECO:0000256" key="1">
    <source>
        <dbReference type="SAM" id="Phobius"/>
    </source>
</evidence>
<dbReference type="AlphaFoldDB" id="A0A1D3URY1"/>
<keyword evidence="1" id="KW-0472">Membrane</keyword>
<dbReference type="EMBL" id="FMMM01000078">
    <property type="protein sequence ID" value="SCQ24141.1"/>
    <property type="molecule type" value="Genomic_DNA"/>
</dbReference>
<reference evidence="2 5" key="2">
    <citation type="submission" date="2017-09" db="EMBL/GenBank/DDBJ databases">
        <title>Phase variable restriction modification systems are present in the genome sequences of periodontal pathogens Prevotella intermedia, Tannerella forsythia and Porphyromonas gingivalis.</title>
        <authorList>
            <person name="Haigh R.D."/>
            <person name="Crawford L."/>
            <person name="Ralph J."/>
            <person name="Wanford J."/>
            <person name="Vartoukian S.R."/>
            <person name="Hijazib K."/>
            <person name="Wade W."/>
            <person name="Oggioni M.R."/>
        </authorList>
    </citation>
    <scope>NUCLEOTIDE SEQUENCE [LARGE SCALE GENOMIC DNA]</scope>
    <source>
        <strain evidence="2 5">WW11663</strain>
    </source>
</reference>
<organism evidence="3 4">
    <name type="scientific">Tannerella forsythia</name>
    <name type="common">Bacteroides forsythus</name>
    <dbReference type="NCBI Taxonomy" id="28112"/>
    <lineage>
        <taxon>Bacteria</taxon>
        <taxon>Pseudomonadati</taxon>
        <taxon>Bacteroidota</taxon>
        <taxon>Bacteroidia</taxon>
        <taxon>Bacteroidales</taxon>
        <taxon>Tannerellaceae</taxon>
        <taxon>Tannerella</taxon>
    </lineage>
</organism>
<reference evidence="3 4" key="1">
    <citation type="submission" date="2016-09" db="EMBL/GenBank/DDBJ databases">
        <authorList>
            <person name="Capua I."/>
            <person name="De Benedictis P."/>
            <person name="Joannis T."/>
            <person name="Lombin L.H."/>
            <person name="Cattoli G."/>
        </authorList>
    </citation>
    <scope>NUCLEOTIDE SEQUENCE [LARGE SCALE GENOMIC DNA]</scope>
    <source>
        <strain evidence="3 4">UB20</strain>
    </source>
</reference>
<dbReference type="Proteomes" id="UP000219259">
    <property type="component" value="Unassembled WGS sequence"/>
</dbReference>
<dbReference type="Proteomes" id="UP000182057">
    <property type="component" value="Unassembled WGS sequence"/>
</dbReference>
<dbReference type="OrthoDB" id="9815897at2"/>
<evidence type="ECO:0000313" key="3">
    <source>
        <dbReference type="EMBL" id="SCQ24141.1"/>
    </source>
</evidence>
<keyword evidence="1" id="KW-0812">Transmembrane</keyword>
<dbReference type="GeneID" id="95971894"/>
<feature type="transmembrane region" description="Helical" evidence="1">
    <location>
        <begin position="30"/>
        <end position="50"/>
    </location>
</feature>
<feature type="transmembrane region" description="Helical" evidence="1">
    <location>
        <begin position="131"/>
        <end position="150"/>
    </location>
</feature>
<keyword evidence="1" id="KW-1133">Transmembrane helix</keyword>
<sequence length="152" mass="18075">MDVRSSSKRRLRIHWLYHTYTMYRVPRYKMIFRIFFFLVFLIAIYVYSHIHPSSSPLFPKCPFLMLTGMKCPGCGSQRALHALLHADIKTAFSYNPLLLLSIPYVILLVGVRIYQLFNPYSTLILKVQKNLYIWMFFAIAMIFFVARNIFNF</sequence>
<accession>A0A1D3URY1</accession>
<gene>
    <name evidence="2" type="ORF">CLI86_02895</name>
    <name evidence="3" type="ORF">TFUB20_02325</name>
</gene>